<dbReference type="InterPro" id="IPR000914">
    <property type="entry name" value="SBP_5_dom"/>
</dbReference>
<evidence type="ECO:0000256" key="1">
    <source>
        <dbReference type="ARBA" id="ARBA00004196"/>
    </source>
</evidence>
<dbReference type="Gene3D" id="3.10.105.10">
    <property type="entry name" value="Dipeptide-binding Protein, Domain 3"/>
    <property type="match status" value="1"/>
</dbReference>
<dbReference type="EMBL" id="MSIF01000007">
    <property type="protein sequence ID" value="OLF10204.1"/>
    <property type="molecule type" value="Genomic_DNA"/>
</dbReference>
<dbReference type="Gene3D" id="3.40.190.10">
    <property type="entry name" value="Periplasmic binding protein-like II"/>
    <property type="match status" value="1"/>
</dbReference>
<dbReference type="GO" id="GO:0042597">
    <property type="term" value="C:periplasmic space"/>
    <property type="evidence" value="ECO:0007669"/>
    <property type="project" value="UniProtKB-ARBA"/>
</dbReference>
<evidence type="ECO:0000256" key="3">
    <source>
        <dbReference type="ARBA" id="ARBA00022448"/>
    </source>
</evidence>
<feature type="domain" description="Solute-binding protein family 5" evidence="6">
    <location>
        <begin position="90"/>
        <end position="442"/>
    </location>
</feature>
<sequence length="527" mass="54725">MPAPLPRRVPARPLALAATLALALTGCSAQAGGGGTGGGSGEPDPQGTLTIVHGSTPNQFDPCGTLSGSELAYMTAIYAPLLRTDPATGELSPGIATEWQTSPDGLTLTLTLQEGLTFQDGTPLNAETAAQSIDQCLELGNQTVPGLSGVTAENATTLVFTLEQPLSGLVDLLGSRLGMLASPAARDKSGASFGSTPVGAGPYQLADFVPGSSVRLTRWDGYRQAGPPPGKAATINVSIITDPSAQVAALTGGQADFGYRLEPPVVTSLTDQPSVTVSSDIGVAIADLNVDRSQGPLQDVRIRQAISYAIDRQALAETGSEGLTDVGAVQPYPPGHPYHMDDLDDAYPHDPDKARELLAEAGHPDGLTLRGVSLDGSNFQNTGVIVADQLAKVGIEVTFDAKALPDATKRFYTDHQYDIFSTGMNSGPDWMTIYRRLLTTSSSGNAGKAPIPDGDAAVEALNEATTEQDLLAALRRANEVLQEQLPIIPLFYTPYVAAWTDRVTGGKDAFAINGEADFTALGVTSAG</sequence>
<feature type="chain" id="PRO_5031425320" description="Solute-binding protein family 5 domain-containing protein" evidence="5">
    <location>
        <begin position="32"/>
        <end position="527"/>
    </location>
</feature>
<dbReference type="PIRSF" id="PIRSF002741">
    <property type="entry name" value="MppA"/>
    <property type="match status" value="1"/>
</dbReference>
<comment type="similarity">
    <text evidence="2">Belongs to the bacterial solute-binding protein 5 family.</text>
</comment>
<evidence type="ECO:0000313" key="8">
    <source>
        <dbReference type="Proteomes" id="UP000185696"/>
    </source>
</evidence>
<dbReference type="Gene3D" id="3.90.76.10">
    <property type="entry name" value="Dipeptide-binding Protein, Domain 1"/>
    <property type="match status" value="1"/>
</dbReference>
<protein>
    <recommendedName>
        <fullName evidence="6">Solute-binding protein family 5 domain-containing protein</fullName>
    </recommendedName>
</protein>
<comment type="subcellular location">
    <subcellularLocation>
        <location evidence="1">Cell envelope</location>
    </subcellularLocation>
</comment>
<dbReference type="GO" id="GO:0030313">
    <property type="term" value="C:cell envelope"/>
    <property type="evidence" value="ECO:0007669"/>
    <property type="project" value="UniProtKB-SubCell"/>
</dbReference>
<keyword evidence="3" id="KW-0813">Transport</keyword>
<dbReference type="PANTHER" id="PTHR30290:SF10">
    <property type="entry name" value="PERIPLASMIC OLIGOPEPTIDE-BINDING PROTEIN-RELATED"/>
    <property type="match status" value="1"/>
</dbReference>
<keyword evidence="4 5" id="KW-0732">Signal</keyword>
<proteinExistence type="inferred from homology"/>
<dbReference type="Pfam" id="PF00496">
    <property type="entry name" value="SBP_bac_5"/>
    <property type="match status" value="1"/>
</dbReference>
<dbReference type="RefSeq" id="WP_075133925.1">
    <property type="nucleotide sequence ID" value="NZ_MSIF01000007.1"/>
</dbReference>
<dbReference type="GO" id="GO:0043190">
    <property type="term" value="C:ATP-binding cassette (ABC) transporter complex"/>
    <property type="evidence" value="ECO:0007669"/>
    <property type="project" value="InterPro"/>
</dbReference>
<dbReference type="GO" id="GO:0015833">
    <property type="term" value="P:peptide transport"/>
    <property type="evidence" value="ECO:0007669"/>
    <property type="project" value="TreeGrafter"/>
</dbReference>
<reference evidence="7 8" key="1">
    <citation type="submission" date="2016-12" db="EMBL/GenBank/DDBJ databases">
        <title>The draft genome sequence of Actinophytocola xinjiangensis.</title>
        <authorList>
            <person name="Wang W."/>
            <person name="Yuan L."/>
        </authorList>
    </citation>
    <scope>NUCLEOTIDE SEQUENCE [LARGE SCALE GENOMIC DNA]</scope>
    <source>
        <strain evidence="7 8">CGMCC 4.4663</strain>
    </source>
</reference>
<organism evidence="7 8">
    <name type="scientific">Actinophytocola xinjiangensis</name>
    <dbReference type="NCBI Taxonomy" id="485602"/>
    <lineage>
        <taxon>Bacteria</taxon>
        <taxon>Bacillati</taxon>
        <taxon>Actinomycetota</taxon>
        <taxon>Actinomycetes</taxon>
        <taxon>Pseudonocardiales</taxon>
        <taxon>Pseudonocardiaceae</taxon>
    </lineage>
</organism>
<dbReference type="AlphaFoldDB" id="A0A7Z1AZ62"/>
<dbReference type="SUPFAM" id="SSF53850">
    <property type="entry name" value="Periplasmic binding protein-like II"/>
    <property type="match status" value="1"/>
</dbReference>
<dbReference type="PROSITE" id="PS51257">
    <property type="entry name" value="PROKAR_LIPOPROTEIN"/>
    <property type="match status" value="1"/>
</dbReference>
<dbReference type="PANTHER" id="PTHR30290">
    <property type="entry name" value="PERIPLASMIC BINDING COMPONENT OF ABC TRANSPORTER"/>
    <property type="match status" value="1"/>
</dbReference>
<evidence type="ECO:0000256" key="2">
    <source>
        <dbReference type="ARBA" id="ARBA00005695"/>
    </source>
</evidence>
<keyword evidence="8" id="KW-1185">Reference proteome</keyword>
<dbReference type="Proteomes" id="UP000185696">
    <property type="component" value="Unassembled WGS sequence"/>
</dbReference>
<name>A0A7Z1AZ62_9PSEU</name>
<evidence type="ECO:0000256" key="5">
    <source>
        <dbReference type="SAM" id="SignalP"/>
    </source>
</evidence>
<gene>
    <name evidence="7" type="ORF">BLA60_17340</name>
</gene>
<accession>A0A7Z1AZ62</accession>
<dbReference type="InterPro" id="IPR039424">
    <property type="entry name" value="SBP_5"/>
</dbReference>
<feature type="signal peptide" evidence="5">
    <location>
        <begin position="1"/>
        <end position="31"/>
    </location>
</feature>
<evidence type="ECO:0000259" key="6">
    <source>
        <dbReference type="Pfam" id="PF00496"/>
    </source>
</evidence>
<dbReference type="GO" id="GO:1904680">
    <property type="term" value="F:peptide transmembrane transporter activity"/>
    <property type="evidence" value="ECO:0007669"/>
    <property type="project" value="TreeGrafter"/>
</dbReference>
<dbReference type="OrthoDB" id="9796817at2"/>
<comment type="caution">
    <text evidence="7">The sequence shown here is derived from an EMBL/GenBank/DDBJ whole genome shotgun (WGS) entry which is preliminary data.</text>
</comment>
<evidence type="ECO:0000313" key="7">
    <source>
        <dbReference type="EMBL" id="OLF10204.1"/>
    </source>
</evidence>
<evidence type="ECO:0000256" key="4">
    <source>
        <dbReference type="ARBA" id="ARBA00022729"/>
    </source>
</evidence>
<dbReference type="InterPro" id="IPR030678">
    <property type="entry name" value="Peptide/Ni-bd"/>
</dbReference>